<dbReference type="GO" id="GO:0046961">
    <property type="term" value="F:proton-transporting ATPase activity, rotational mechanism"/>
    <property type="evidence" value="ECO:0007669"/>
    <property type="project" value="TreeGrafter"/>
</dbReference>
<feature type="transmembrane region" description="Helical" evidence="14">
    <location>
        <begin position="6"/>
        <end position="26"/>
    </location>
</feature>
<protein>
    <submittedName>
        <fullName evidence="15">Uncharacterized protein</fullName>
    </submittedName>
</protein>
<dbReference type="Pfam" id="PF00430">
    <property type="entry name" value="ATP-synt_B"/>
    <property type="match status" value="1"/>
</dbReference>
<dbReference type="EMBL" id="UINC01048205">
    <property type="protein sequence ID" value="SVB58462.1"/>
    <property type="molecule type" value="Genomic_DNA"/>
</dbReference>
<gene>
    <name evidence="15" type="ORF">METZ01_LOCUS211316</name>
</gene>
<keyword evidence="9 14" id="KW-1133">Transmembrane helix</keyword>
<reference evidence="15" key="1">
    <citation type="submission" date="2018-05" db="EMBL/GenBank/DDBJ databases">
        <authorList>
            <person name="Lanie J.A."/>
            <person name="Ng W.-L."/>
            <person name="Kazmierczak K.M."/>
            <person name="Andrzejewski T.M."/>
            <person name="Davidsen T.M."/>
            <person name="Wayne K.J."/>
            <person name="Tettelin H."/>
            <person name="Glass J.I."/>
            <person name="Rusch D."/>
            <person name="Podicherti R."/>
            <person name="Tsui H.-C.T."/>
            <person name="Winkler M.E."/>
        </authorList>
    </citation>
    <scope>NUCLEOTIDE SEQUENCE</scope>
</reference>
<dbReference type="CDD" id="cd06503">
    <property type="entry name" value="ATP-synt_Fo_b"/>
    <property type="match status" value="1"/>
</dbReference>
<evidence type="ECO:0000256" key="2">
    <source>
        <dbReference type="ARBA" id="ARBA00004308"/>
    </source>
</evidence>
<evidence type="ECO:0000256" key="5">
    <source>
        <dbReference type="ARBA" id="ARBA00022475"/>
    </source>
</evidence>
<evidence type="ECO:0000256" key="9">
    <source>
        <dbReference type="ARBA" id="ARBA00022989"/>
    </source>
</evidence>
<keyword evidence="5" id="KW-1003">Cell membrane</keyword>
<comment type="subcellular location">
    <subcellularLocation>
        <location evidence="2">Endomembrane system</location>
    </subcellularLocation>
    <subcellularLocation>
        <location evidence="1">Membrane</location>
        <topology evidence="1">Single-pass membrane protein</topology>
    </subcellularLocation>
</comment>
<keyword evidence="10" id="KW-0406">Ion transport</keyword>
<dbReference type="InterPro" id="IPR028987">
    <property type="entry name" value="ATP_synth_B-like_membr_sf"/>
</dbReference>
<evidence type="ECO:0000256" key="4">
    <source>
        <dbReference type="ARBA" id="ARBA00022448"/>
    </source>
</evidence>
<organism evidence="15">
    <name type="scientific">marine metagenome</name>
    <dbReference type="NCBI Taxonomy" id="408172"/>
    <lineage>
        <taxon>unclassified sequences</taxon>
        <taxon>metagenomes</taxon>
        <taxon>ecological metagenomes</taxon>
    </lineage>
</organism>
<sequence>MSLNATLLIQMTVFAVVVLFSMKFIWPMIMEAIEERNKNISDGLAAAEKGQKQLSKAESEVTGLISEAKKQATTILDQANTRASSIVETAKTKGGEERDKIISTAQEEAEHELNKLKEDLKKDLAGLAISGAEKVLSREINEDDHKDILDGLAKKL</sequence>
<evidence type="ECO:0000313" key="15">
    <source>
        <dbReference type="EMBL" id="SVB58462.1"/>
    </source>
</evidence>
<dbReference type="AlphaFoldDB" id="A0A382F760"/>
<keyword evidence="12" id="KW-0066">ATP synthesis</keyword>
<dbReference type="InterPro" id="IPR002146">
    <property type="entry name" value="ATP_synth_b/b'su_bac/chlpt"/>
</dbReference>
<dbReference type="Gene3D" id="6.10.250.1580">
    <property type="match status" value="1"/>
</dbReference>
<keyword evidence="7 14" id="KW-0812">Transmembrane</keyword>
<comment type="similarity">
    <text evidence="3">Belongs to the ATPase B chain family.</text>
</comment>
<dbReference type="InterPro" id="IPR005864">
    <property type="entry name" value="ATP_synth_F0_bsu_bac"/>
</dbReference>
<keyword evidence="11 14" id="KW-0472">Membrane</keyword>
<comment type="function">
    <text evidence="13">F(1)F(0) ATP synthase produces ATP from ADP in the presence of a proton or sodium gradient. F-type ATPases consist of two structural domains, F(1) containing the extramembraneous catalytic core and F(0) containing the membrane proton channel, linked together by a central stalk and a peripheral stalk. During catalysis, ATP synthesis in the catalytic domain of F(1) is coupled via a rotary mechanism of the central stalk subunits to proton translocation.</text>
</comment>
<keyword evidence="6" id="KW-0138">CF(0)</keyword>
<dbReference type="HAMAP" id="MF_01398">
    <property type="entry name" value="ATP_synth_b_bprime"/>
    <property type="match status" value="1"/>
</dbReference>
<dbReference type="GO" id="GO:0012505">
    <property type="term" value="C:endomembrane system"/>
    <property type="evidence" value="ECO:0007669"/>
    <property type="project" value="UniProtKB-SubCell"/>
</dbReference>
<evidence type="ECO:0000256" key="7">
    <source>
        <dbReference type="ARBA" id="ARBA00022692"/>
    </source>
</evidence>
<dbReference type="InterPro" id="IPR050059">
    <property type="entry name" value="ATP_synthase_B_chain"/>
</dbReference>
<dbReference type="PANTHER" id="PTHR33445">
    <property type="entry name" value="ATP SYNTHASE SUBUNIT B', CHLOROPLASTIC"/>
    <property type="match status" value="1"/>
</dbReference>
<evidence type="ECO:0000256" key="13">
    <source>
        <dbReference type="ARBA" id="ARBA00025198"/>
    </source>
</evidence>
<evidence type="ECO:0000256" key="14">
    <source>
        <dbReference type="SAM" id="Phobius"/>
    </source>
</evidence>
<evidence type="ECO:0000256" key="10">
    <source>
        <dbReference type="ARBA" id="ARBA00023065"/>
    </source>
</evidence>
<accession>A0A382F760</accession>
<dbReference type="GO" id="GO:0045259">
    <property type="term" value="C:proton-transporting ATP synthase complex"/>
    <property type="evidence" value="ECO:0007669"/>
    <property type="project" value="UniProtKB-KW"/>
</dbReference>
<keyword evidence="8" id="KW-0375">Hydrogen ion transport</keyword>
<keyword evidence="4" id="KW-0813">Transport</keyword>
<evidence type="ECO:0000256" key="1">
    <source>
        <dbReference type="ARBA" id="ARBA00004167"/>
    </source>
</evidence>
<evidence type="ECO:0000256" key="12">
    <source>
        <dbReference type="ARBA" id="ARBA00023310"/>
    </source>
</evidence>
<dbReference type="NCBIfam" id="NF004411">
    <property type="entry name" value="PRK05759.1-2"/>
    <property type="match status" value="1"/>
</dbReference>
<dbReference type="SUPFAM" id="SSF81573">
    <property type="entry name" value="F1F0 ATP synthase subunit B, membrane domain"/>
    <property type="match status" value="1"/>
</dbReference>
<name>A0A382F760_9ZZZZ</name>
<evidence type="ECO:0000256" key="8">
    <source>
        <dbReference type="ARBA" id="ARBA00022781"/>
    </source>
</evidence>
<dbReference type="PANTHER" id="PTHR33445:SF1">
    <property type="entry name" value="ATP SYNTHASE SUBUNIT B"/>
    <property type="match status" value="1"/>
</dbReference>
<proteinExistence type="inferred from homology"/>
<dbReference type="NCBIfam" id="TIGR01144">
    <property type="entry name" value="ATP_synt_b"/>
    <property type="match status" value="1"/>
</dbReference>
<evidence type="ECO:0000256" key="11">
    <source>
        <dbReference type="ARBA" id="ARBA00023136"/>
    </source>
</evidence>
<evidence type="ECO:0000256" key="6">
    <source>
        <dbReference type="ARBA" id="ARBA00022547"/>
    </source>
</evidence>
<evidence type="ECO:0000256" key="3">
    <source>
        <dbReference type="ARBA" id="ARBA00005513"/>
    </source>
</evidence>
<dbReference type="GO" id="GO:0015986">
    <property type="term" value="P:proton motive force-driven ATP synthesis"/>
    <property type="evidence" value="ECO:0007669"/>
    <property type="project" value="InterPro"/>
</dbReference>